<reference evidence="2" key="1">
    <citation type="submission" date="2020-06" db="EMBL/GenBank/DDBJ databases">
        <title>Unique genomic features of the anaerobic methanotrophic archaea.</title>
        <authorList>
            <person name="Chadwick G.L."/>
            <person name="Skennerton C.T."/>
            <person name="Laso-Perez R."/>
            <person name="Leu A.O."/>
            <person name="Speth D.R."/>
            <person name="Yu H."/>
            <person name="Morgan-Lang C."/>
            <person name="Hatzenpichler R."/>
            <person name="Goudeau D."/>
            <person name="Malmstrom R."/>
            <person name="Brazelton W.J."/>
            <person name="Woyke T."/>
            <person name="Hallam S.J."/>
            <person name="Tyson G.W."/>
            <person name="Wegener G."/>
            <person name="Boetius A."/>
            <person name="Orphan V."/>
        </authorList>
    </citation>
    <scope>NUCLEOTIDE SEQUENCE</scope>
</reference>
<feature type="compositionally biased region" description="Basic and acidic residues" evidence="1">
    <location>
        <begin position="96"/>
        <end position="107"/>
    </location>
</feature>
<evidence type="ECO:0000313" key="6">
    <source>
        <dbReference type="EMBL" id="QNO45538.1"/>
    </source>
</evidence>
<gene>
    <name evidence="5" type="ORF">DPMECOCM_00001</name>
    <name evidence="3" type="ORF">HGKCJMEE_00013</name>
    <name evidence="4" type="ORF">IMGOGGGD_00013</name>
    <name evidence="2" type="ORF">KODGCDNG_00013</name>
    <name evidence="6" type="ORF">MALFCOLD_00013</name>
</gene>
<name>A0A7G9Y2U2_9EURY</name>
<dbReference type="EMBL" id="MT630786">
    <property type="protein sequence ID" value="QNO43035.1"/>
    <property type="molecule type" value="Genomic_DNA"/>
</dbReference>
<evidence type="ECO:0000256" key="1">
    <source>
        <dbReference type="SAM" id="MobiDB-lite"/>
    </source>
</evidence>
<dbReference type="EMBL" id="MT630799">
    <property type="protein sequence ID" value="QNO43213.1"/>
    <property type="molecule type" value="Genomic_DNA"/>
</dbReference>
<dbReference type="EMBL" id="MT630730">
    <property type="protein sequence ID" value="QNO42326.1"/>
    <property type="molecule type" value="Genomic_DNA"/>
</dbReference>
<feature type="region of interest" description="Disordered" evidence="1">
    <location>
        <begin position="94"/>
        <end position="113"/>
    </location>
</feature>
<evidence type="ECO:0000313" key="4">
    <source>
        <dbReference type="EMBL" id="QNO43213.1"/>
    </source>
</evidence>
<evidence type="ECO:0000313" key="3">
    <source>
        <dbReference type="EMBL" id="QNO43035.1"/>
    </source>
</evidence>
<dbReference type="EMBL" id="MT631087">
    <property type="protein sequence ID" value="QNO45257.1"/>
    <property type="molecule type" value="Genomic_DNA"/>
</dbReference>
<dbReference type="EMBL" id="MT631130">
    <property type="protein sequence ID" value="QNO45538.1"/>
    <property type="molecule type" value="Genomic_DNA"/>
</dbReference>
<protein>
    <submittedName>
        <fullName evidence="2">Uncharacterized protein</fullName>
    </submittedName>
</protein>
<evidence type="ECO:0000313" key="5">
    <source>
        <dbReference type="EMBL" id="QNO45257.1"/>
    </source>
</evidence>
<accession>A0A7G9Y2U2</accession>
<sequence length="113" mass="12997">MYMRDVDIENADRLKRMPEIMVLESISEIEGIVRRHIEGDCGAMCAILSVDEYINPVHRGNFGERAARNLGDIRKTAVWYRLQHVHLAGMLCQPNRSDHRKTSEPEKFGLCQS</sequence>
<proteinExistence type="predicted"/>
<organism evidence="2">
    <name type="scientific">Candidatus Methanogaster sp. ANME-2c ERB4</name>
    <dbReference type="NCBI Taxonomy" id="2759911"/>
    <lineage>
        <taxon>Archaea</taxon>
        <taxon>Methanobacteriati</taxon>
        <taxon>Methanobacteriota</taxon>
        <taxon>Stenosarchaea group</taxon>
        <taxon>Methanomicrobia</taxon>
        <taxon>Methanosarcinales</taxon>
        <taxon>ANME-2 cluster</taxon>
        <taxon>Candidatus Methanogasteraceae</taxon>
        <taxon>Candidatus Methanogaster</taxon>
    </lineage>
</organism>
<evidence type="ECO:0000313" key="2">
    <source>
        <dbReference type="EMBL" id="QNO42326.1"/>
    </source>
</evidence>
<dbReference type="AlphaFoldDB" id="A0A7G9Y2U2"/>